<feature type="compositionally biased region" description="Basic and acidic residues" evidence="1">
    <location>
        <begin position="70"/>
        <end position="80"/>
    </location>
</feature>
<name>A0A480FX02_PIG</name>
<dbReference type="EMBL" id="DQIR01052519">
    <property type="protein sequence ID" value="HDA07995.1"/>
    <property type="molecule type" value="Transcribed_RNA"/>
</dbReference>
<reference evidence="2" key="1">
    <citation type="journal article" date="2019" name="PeerJ">
        <title>Genes of the pig, Sus scrofa, reconstructed with EvidentialGene.</title>
        <authorList>
            <person name="Gilbert D.G."/>
        </authorList>
    </citation>
    <scope>NUCLEOTIDE SEQUENCE</scope>
</reference>
<accession>A0A480FX02</accession>
<dbReference type="AlphaFoldDB" id="A0A480FX02"/>
<proteinExistence type="predicted"/>
<evidence type="ECO:0000313" key="2">
    <source>
        <dbReference type="EMBL" id="HDA04642.1"/>
    </source>
</evidence>
<dbReference type="EMBL" id="DQIR01049166">
    <property type="protein sequence ID" value="HDA04642.1"/>
    <property type="molecule type" value="Transcribed_RNA"/>
</dbReference>
<sequence>MDVSRSDSAAFPCSLTTKPPALEFWSFSVFTNWKRFHQRALGSCMLRMAVAVPPSEPPSRRSHPPAWNTARDHAAPDLRTNHPPVARKHPRRHLSPPLLNHHIQYLSPTFSVAALSV</sequence>
<protein>
    <submittedName>
        <fullName evidence="2">Uncharacterized protein</fullName>
    </submittedName>
</protein>
<evidence type="ECO:0000256" key="1">
    <source>
        <dbReference type="SAM" id="MobiDB-lite"/>
    </source>
</evidence>
<feature type="region of interest" description="Disordered" evidence="1">
    <location>
        <begin position="52"/>
        <end position="93"/>
    </location>
</feature>
<organism evidence="2">
    <name type="scientific">Sus scrofa</name>
    <name type="common">Pig</name>
    <dbReference type="NCBI Taxonomy" id="9823"/>
    <lineage>
        <taxon>Eukaryota</taxon>
        <taxon>Metazoa</taxon>
        <taxon>Chordata</taxon>
        <taxon>Craniata</taxon>
        <taxon>Vertebrata</taxon>
        <taxon>Euteleostomi</taxon>
        <taxon>Mammalia</taxon>
        <taxon>Eutheria</taxon>
        <taxon>Laurasiatheria</taxon>
        <taxon>Artiodactyla</taxon>
        <taxon>Suina</taxon>
        <taxon>Suidae</taxon>
        <taxon>Sus</taxon>
    </lineage>
</organism>